<dbReference type="AlphaFoldDB" id="U4KAS2"/>
<evidence type="ECO:0000313" key="2">
    <source>
        <dbReference type="Proteomes" id="UP000016895"/>
    </source>
</evidence>
<sequence length="157" mass="18047">MYNCRNLKTNPLRITDIWIEKQVNTSKYHYVLLNYRKCLVMSIFRKILLASMLVSPMCYAENIHLNSLEIKFIRAVGDYSGSTYDNTIELWFTSPLVWPSSSCTDTRRVYVDSKHQHIISAAYTAFAANKKVNVHVDSTLPKRGGACEVSYLDILNN</sequence>
<protein>
    <submittedName>
        <fullName evidence="1">Uncharacterized protein</fullName>
    </submittedName>
</protein>
<dbReference type="KEGG" id="vni:VIBNI_A1237"/>
<evidence type="ECO:0000313" key="1">
    <source>
        <dbReference type="EMBL" id="CCO57377.1"/>
    </source>
</evidence>
<dbReference type="STRING" id="28173.VIBNI_A1237"/>
<gene>
    <name evidence="1" type="ORF">VIBNI_A1237</name>
</gene>
<reference evidence="1 2" key="1">
    <citation type="journal article" date="2013" name="ISME J.">
        <title>Comparative genomics of pathogenic lineages of Vibrio nigripulchritudo identifies virulence-associated traits.</title>
        <authorList>
            <person name="Goudenege D."/>
            <person name="Labreuche Y."/>
            <person name="Krin E."/>
            <person name="Ansquer D."/>
            <person name="Mangenot S."/>
            <person name="Calteau A."/>
            <person name="Medigue C."/>
            <person name="Mazel D."/>
            <person name="Polz M.F."/>
            <person name="Le Roux F."/>
        </authorList>
    </citation>
    <scope>NUCLEOTIDE SEQUENCE [LARGE SCALE GENOMIC DNA]</scope>
    <source>
        <strain evidence="2">SnF1</strain>
    </source>
</reference>
<proteinExistence type="predicted"/>
<keyword evidence="2" id="KW-1185">Reference proteome</keyword>
<accession>U4KAS2</accession>
<dbReference type="Proteomes" id="UP000016895">
    <property type="component" value="Chromosome 1"/>
</dbReference>
<dbReference type="EMBL" id="FO203526">
    <property type="protein sequence ID" value="CCO57377.1"/>
    <property type="molecule type" value="Genomic_DNA"/>
</dbReference>
<name>U4KAS2_9VIBR</name>
<organism evidence="1 2">
    <name type="scientific">Vibrio nigripulchritudo</name>
    <dbReference type="NCBI Taxonomy" id="28173"/>
    <lineage>
        <taxon>Bacteria</taxon>
        <taxon>Pseudomonadati</taxon>
        <taxon>Pseudomonadota</taxon>
        <taxon>Gammaproteobacteria</taxon>
        <taxon>Vibrionales</taxon>
        <taxon>Vibrionaceae</taxon>
        <taxon>Vibrio</taxon>
    </lineage>
</organism>